<dbReference type="Proteomes" id="UP000547011">
    <property type="component" value="Unassembled WGS sequence"/>
</dbReference>
<dbReference type="RefSeq" id="WP_183310921.1">
    <property type="nucleotide sequence ID" value="NZ_JACIEW010000004.1"/>
</dbReference>
<evidence type="ECO:0000313" key="1">
    <source>
        <dbReference type="EMBL" id="MBB4052193.1"/>
    </source>
</evidence>
<protein>
    <submittedName>
        <fullName evidence="1">Uncharacterized protein</fullName>
    </submittedName>
</protein>
<gene>
    <name evidence="1" type="ORF">GGR20_001836</name>
</gene>
<evidence type="ECO:0000313" key="2">
    <source>
        <dbReference type="Proteomes" id="UP000547011"/>
    </source>
</evidence>
<sequence>MIISAPAPMLPQSAAYHRSMRHFVIFIAVLLGLASVLGATTANAHRYVATPIVVLNHVDADNKPIPVVVQVQRGQIDLGAGLLLPCGSHPAIEVSAPELTAPPPARSPSLAPCRVAPDWPAILPLRPPKSA</sequence>
<reference evidence="1 2" key="1">
    <citation type="submission" date="2020-08" db="EMBL/GenBank/DDBJ databases">
        <title>Genomic Encyclopedia of Type Strains, Phase IV (KMG-IV): sequencing the most valuable type-strain genomes for metagenomic binning, comparative biology and taxonomic classification.</title>
        <authorList>
            <person name="Goeker M."/>
        </authorList>
    </citation>
    <scope>NUCLEOTIDE SEQUENCE [LARGE SCALE GENOMIC DNA]</scope>
    <source>
        <strain evidence="1 2">DSM 23447</strain>
    </source>
</reference>
<comment type="caution">
    <text evidence="1">The sequence shown here is derived from an EMBL/GenBank/DDBJ whole genome shotgun (WGS) entry which is preliminary data.</text>
</comment>
<dbReference type="AlphaFoldDB" id="A0A7W6IM78"/>
<dbReference type="EMBL" id="JACIEW010000004">
    <property type="protein sequence ID" value="MBB4052193.1"/>
    <property type="molecule type" value="Genomic_DNA"/>
</dbReference>
<keyword evidence="2" id="KW-1185">Reference proteome</keyword>
<organism evidence="1 2">
    <name type="scientific">Devosia subaequoris</name>
    <dbReference type="NCBI Taxonomy" id="395930"/>
    <lineage>
        <taxon>Bacteria</taxon>
        <taxon>Pseudomonadati</taxon>
        <taxon>Pseudomonadota</taxon>
        <taxon>Alphaproteobacteria</taxon>
        <taxon>Hyphomicrobiales</taxon>
        <taxon>Devosiaceae</taxon>
        <taxon>Devosia</taxon>
    </lineage>
</organism>
<accession>A0A7W6IM78</accession>
<name>A0A7W6IM78_9HYPH</name>
<proteinExistence type="predicted"/>